<evidence type="ECO:0000313" key="2">
    <source>
        <dbReference type="EMBL" id="CAB4936186.1"/>
    </source>
</evidence>
<accession>A0A6J7IZ97</accession>
<gene>
    <name evidence="2" type="ORF">UFOPK3609_02224</name>
</gene>
<dbReference type="Gene3D" id="3.40.50.620">
    <property type="entry name" value="HUPs"/>
    <property type="match status" value="2"/>
</dbReference>
<evidence type="ECO:0000259" key="1">
    <source>
        <dbReference type="Pfam" id="PF00582"/>
    </source>
</evidence>
<dbReference type="EMBL" id="CAFBMQ010000459">
    <property type="protein sequence ID" value="CAB4936186.1"/>
    <property type="molecule type" value="Genomic_DNA"/>
</dbReference>
<organism evidence="2">
    <name type="scientific">freshwater metagenome</name>
    <dbReference type="NCBI Taxonomy" id="449393"/>
    <lineage>
        <taxon>unclassified sequences</taxon>
        <taxon>metagenomes</taxon>
        <taxon>ecological metagenomes</taxon>
    </lineage>
</organism>
<protein>
    <submittedName>
        <fullName evidence="2">Unannotated protein</fullName>
    </submittedName>
</protein>
<dbReference type="AlphaFoldDB" id="A0A6J7IZ97"/>
<proteinExistence type="predicted"/>
<dbReference type="InterPro" id="IPR014729">
    <property type="entry name" value="Rossmann-like_a/b/a_fold"/>
</dbReference>
<feature type="domain" description="UspA" evidence="1">
    <location>
        <begin position="1"/>
        <end position="133"/>
    </location>
</feature>
<sequence length="269" mass="27031">MCGVDGSQHAADASWVAARAAARLGLGLQLVRAFDWPTGGIPGLPAGDLGRVVARRSALGELFRLVDSVAAVHPATAAAGALTDGTALEVLTAATATAALTVVGAQGQSAPGGPRAGSVALGITRTTLCPVLVHRAAVSAAGELGGVAVSVDGGPATARLLDVAARSAGRRGDLVVVDDSPSDLVAPDSWAAVGEALLALRAAHPDLRITRRRHRGLPGSMLVELSVSVSLIVVGRALESTRPHLSARVGAVLRRGTCSTLVVPLDRHV</sequence>
<reference evidence="2" key="1">
    <citation type="submission" date="2020-05" db="EMBL/GenBank/DDBJ databases">
        <authorList>
            <person name="Chiriac C."/>
            <person name="Salcher M."/>
            <person name="Ghai R."/>
            <person name="Kavagutti S V."/>
        </authorList>
    </citation>
    <scope>NUCLEOTIDE SEQUENCE</scope>
</reference>
<dbReference type="InterPro" id="IPR006016">
    <property type="entry name" value="UspA"/>
</dbReference>
<name>A0A6J7IZ97_9ZZZZ</name>
<dbReference type="SUPFAM" id="SSF52402">
    <property type="entry name" value="Adenine nucleotide alpha hydrolases-like"/>
    <property type="match status" value="2"/>
</dbReference>
<dbReference type="Pfam" id="PF00582">
    <property type="entry name" value="Usp"/>
    <property type="match status" value="1"/>
</dbReference>